<evidence type="ECO:0000256" key="3">
    <source>
        <dbReference type="ARBA" id="ARBA00004953"/>
    </source>
</evidence>
<dbReference type="EC" id="4.1.1.81" evidence="4"/>
<keyword evidence="12" id="KW-1185">Reference proteome</keyword>
<dbReference type="Proteomes" id="UP001148125">
    <property type="component" value="Unassembled WGS sequence"/>
</dbReference>
<proteinExistence type="predicted"/>
<sequence>MVLPNHGANPHYFVNALGLQLKEDSIDFSENVNPLGVPKAVLQKWGEYGQTIHTYPDPYASKLREKIALQNNVSIDQLLIGNGAAELILLIANHFRKKKILIVEPTFSEYRDACLAYECEVIRFQLFQYDNWHANVEGLFEAMTEVDAMFLCHPNNPTGTILDQTILLRLIQRANENDVTVIIDEAFYDFSDADISILPDIKDFQNVILLRSLTKMYAIPSLRLGYLISNSEIVNKLKKFQQPWSVNGIAQQVGLECISDEQHTIRTRSFIRSERKWLYHVLSQLGYEVSPSVVNFYLLKPKGSNDDLKPLIIYLIENGIVPRHTYNFLGLDGKYIRLAIKTRAENDMLLNVLERWAQQ</sequence>
<reference evidence="11" key="1">
    <citation type="submission" date="2024-05" db="EMBL/GenBank/DDBJ databases">
        <title>Alkalihalobacillus sp. strain MEB203 novel alkaliphilic bacterium from Lonar Lake, India.</title>
        <authorList>
            <person name="Joshi A."/>
            <person name="Thite S."/>
            <person name="Mengade P."/>
        </authorList>
    </citation>
    <scope>NUCLEOTIDE SEQUENCE</scope>
    <source>
        <strain evidence="11">MEB 203</strain>
    </source>
</reference>
<dbReference type="InterPro" id="IPR005860">
    <property type="entry name" value="CobD"/>
</dbReference>
<dbReference type="InterPro" id="IPR015424">
    <property type="entry name" value="PyrdxlP-dep_Trfase"/>
</dbReference>
<organism evidence="11 12">
    <name type="scientific">Alkalihalobacterium chitinilyticum</name>
    <dbReference type="NCBI Taxonomy" id="2980103"/>
    <lineage>
        <taxon>Bacteria</taxon>
        <taxon>Bacillati</taxon>
        <taxon>Bacillota</taxon>
        <taxon>Bacilli</taxon>
        <taxon>Bacillales</taxon>
        <taxon>Bacillaceae</taxon>
        <taxon>Alkalihalobacterium</taxon>
    </lineage>
</organism>
<accession>A0ABT5V955</accession>
<evidence type="ECO:0000256" key="4">
    <source>
        <dbReference type="ARBA" id="ARBA00012285"/>
    </source>
</evidence>
<dbReference type="PANTHER" id="PTHR42885:SF1">
    <property type="entry name" value="THREONINE-PHOSPHATE DECARBOXYLASE"/>
    <property type="match status" value="1"/>
</dbReference>
<evidence type="ECO:0000313" key="11">
    <source>
        <dbReference type="EMBL" id="MDE5411994.1"/>
    </source>
</evidence>
<evidence type="ECO:0000256" key="7">
    <source>
        <dbReference type="ARBA" id="ARBA00023239"/>
    </source>
</evidence>
<protein>
    <recommendedName>
        <fullName evidence="4">threonine-phosphate decarboxylase</fullName>
        <ecNumber evidence="4">4.1.1.81</ecNumber>
    </recommendedName>
    <alternativeName>
        <fullName evidence="8">L-threonine-O-3-phosphate decarboxylase</fullName>
    </alternativeName>
</protein>
<dbReference type="Gene3D" id="3.40.640.10">
    <property type="entry name" value="Type I PLP-dependent aspartate aminotransferase-like (Major domain)"/>
    <property type="match status" value="1"/>
</dbReference>
<comment type="catalytic activity">
    <reaction evidence="9">
        <text>O-phospho-L-threonine + H(+) = (R)-1-aminopropan-2-yl phosphate + CO2</text>
        <dbReference type="Rhea" id="RHEA:11492"/>
        <dbReference type="ChEBI" id="CHEBI:15378"/>
        <dbReference type="ChEBI" id="CHEBI:16526"/>
        <dbReference type="ChEBI" id="CHEBI:58563"/>
        <dbReference type="ChEBI" id="CHEBI:58675"/>
        <dbReference type="EC" id="4.1.1.81"/>
    </reaction>
</comment>
<name>A0ABT5V955_9BACI</name>
<dbReference type="PANTHER" id="PTHR42885">
    <property type="entry name" value="HISTIDINOL-PHOSPHATE AMINOTRANSFERASE-RELATED"/>
    <property type="match status" value="1"/>
</dbReference>
<feature type="domain" description="Aminotransferase class I/classII large" evidence="10">
    <location>
        <begin position="24"/>
        <end position="352"/>
    </location>
</feature>
<comment type="pathway">
    <text evidence="3">Cofactor biosynthesis; adenosylcobalamin biosynthesis.</text>
</comment>
<dbReference type="InterPro" id="IPR015421">
    <property type="entry name" value="PyrdxlP-dep_Trfase_major"/>
</dbReference>
<dbReference type="NCBIfam" id="TIGR01140">
    <property type="entry name" value="L_thr_O3P_dcar"/>
    <property type="match status" value="1"/>
</dbReference>
<keyword evidence="7 11" id="KW-0456">Lyase</keyword>
<dbReference type="RefSeq" id="WP_275116622.1">
    <property type="nucleotide sequence ID" value="NZ_JAOTPO010000001.1"/>
</dbReference>
<evidence type="ECO:0000256" key="9">
    <source>
        <dbReference type="ARBA" id="ARBA00048531"/>
    </source>
</evidence>
<comment type="cofactor">
    <cofactor evidence="1">
        <name>pyridoxal 5'-phosphate</name>
        <dbReference type="ChEBI" id="CHEBI:597326"/>
    </cofactor>
</comment>
<comment type="function">
    <text evidence="2">Decarboxylates L-threonine-O-3-phosphate to yield (R)-1-amino-2-propanol O-2-phosphate, the precursor for the linkage between the nucleotide loop and the corrin ring in cobalamin.</text>
</comment>
<dbReference type="GO" id="GO:0048472">
    <property type="term" value="F:threonine-phosphate decarboxylase activity"/>
    <property type="evidence" value="ECO:0007669"/>
    <property type="project" value="UniProtKB-EC"/>
</dbReference>
<dbReference type="Pfam" id="PF00155">
    <property type="entry name" value="Aminotran_1_2"/>
    <property type="match status" value="1"/>
</dbReference>
<evidence type="ECO:0000256" key="2">
    <source>
        <dbReference type="ARBA" id="ARBA00003444"/>
    </source>
</evidence>
<evidence type="ECO:0000256" key="8">
    <source>
        <dbReference type="ARBA" id="ARBA00029996"/>
    </source>
</evidence>
<evidence type="ECO:0000259" key="10">
    <source>
        <dbReference type="Pfam" id="PF00155"/>
    </source>
</evidence>
<dbReference type="InterPro" id="IPR015422">
    <property type="entry name" value="PyrdxlP-dep_Trfase_small"/>
</dbReference>
<dbReference type="CDD" id="cd00609">
    <property type="entry name" value="AAT_like"/>
    <property type="match status" value="1"/>
</dbReference>
<dbReference type="Gene3D" id="3.90.1150.10">
    <property type="entry name" value="Aspartate Aminotransferase, domain 1"/>
    <property type="match status" value="1"/>
</dbReference>
<gene>
    <name evidence="11" type="primary">cobD</name>
    <name evidence="11" type="ORF">N7Z68_01175</name>
</gene>
<keyword evidence="6" id="KW-0663">Pyridoxal phosphate</keyword>
<evidence type="ECO:0000256" key="1">
    <source>
        <dbReference type="ARBA" id="ARBA00001933"/>
    </source>
</evidence>
<dbReference type="EMBL" id="JAOTPO010000001">
    <property type="protein sequence ID" value="MDE5411994.1"/>
    <property type="molecule type" value="Genomic_DNA"/>
</dbReference>
<evidence type="ECO:0000313" key="12">
    <source>
        <dbReference type="Proteomes" id="UP001148125"/>
    </source>
</evidence>
<evidence type="ECO:0000256" key="6">
    <source>
        <dbReference type="ARBA" id="ARBA00022898"/>
    </source>
</evidence>
<evidence type="ECO:0000256" key="5">
    <source>
        <dbReference type="ARBA" id="ARBA00022573"/>
    </source>
</evidence>
<dbReference type="InterPro" id="IPR004839">
    <property type="entry name" value="Aminotransferase_I/II_large"/>
</dbReference>
<dbReference type="SUPFAM" id="SSF53383">
    <property type="entry name" value="PLP-dependent transferases"/>
    <property type="match status" value="1"/>
</dbReference>
<keyword evidence="5" id="KW-0169">Cobalamin biosynthesis</keyword>
<comment type="caution">
    <text evidence="11">The sequence shown here is derived from an EMBL/GenBank/DDBJ whole genome shotgun (WGS) entry which is preliminary data.</text>
</comment>